<dbReference type="AlphaFoldDB" id="A0A378XYR8"/>
<name>A0A378XYR8_PAEPO</name>
<dbReference type="InterPro" id="IPR006944">
    <property type="entry name" value="Phage/GTA_portal"/>
</dbReference>
<dbReference type="RefSeq" id="WP_019687496.1">
    <property type="nucleotide sequence ID" value="NZ_CP036496.1"/>
</dbReference>
<sequence>MGVRQWIINWLAAGRPKNEPERQTESYPFPFGIMMSKGSNQPAPKRTPTNLRTLSESPIPRRAINVIKNGITKLNWSVAAIDENDTEKYREICKIIERSLLKPNPGDSFRSWIEQIVEDMLVCSAGSSEVLKAGDPLRPFRMYPVDSFSVDLYPDWDGKETSYRYAQRVRGQYVHLKSSDLMYIRMNPRTNTPFGLSPLETVWESVESFISAHRSAGKQASNTVIRKLINLGRGSDAKAIAAFRAYWENEVLGRGLNPIIGGENPSVLDLGATDDKALFLEWQRFLIEIVAIAFDISPKKLGQTKDVNRSTADSEDDDTNESIQSIAENIVEHINNHIIDGIFKMGGVIEFKFHYATSLKDQKLKADIDAIYLDRRTVTPDEVRDGLARKALPNKHGEVLLQPGNTAAIDLNKTQEEIQGEKDKLLSNLPEDDPPNNKVKTEKDESDTAEE</sequence>
<organism evidence="2 3">
    <name type="scientific">Paenibacillus polymyxa</name>
    <name type="common">Bacillus polymyxa</name>
    <dbReference type="NCBI Taxonomy" id="1406"/>
    <lineage>
        <taxon>Bacteria</taxon>
        <taxon>Bacillati</taxon>
        <taxon>Bacillota</taxon>
        <taxon>Bacilli</taxon>
        <taxon>Bacillales</taxon>
        <taxon>Paenibacillaceae</taxon>
        <taxon>Paenibacillus</taxon>
    </lineage>
</organism>
<dbReference type="GeneID" id="93346319"/>
<protein>
    <submittedName>
        <fullName evidence="2">Phage portal protein</fullName>
    </submittedName>
</protein>
<reference evidence="2 3" key="1">
    <citation type="submission" date="2018-06" db="EMBL/GenBank/DDBJ databases">
        <authorList>
            <consortium name="Pathogen Informatics"/>
            <person name="Doyle S."/>
        </authorList>
    </citation>
    <scope>NUCLEOTIDE SEQUENCE [LARGE SCALE GENOMIC DNA]</scope>
    <source>
        <strain evidence="2 3">NCTC10343</strain>
    </source>
</reference>
<evidence type="ECO:0000313" key="2">
    <source>
        <dbReference type="EMBL" id="SUA70075.1"/>
    </source>
</evidence>
<evidence type="ECO:0000256" key="1">
    <source>
        <dbReference type="SAM" id="MobiDB-lite"/>
    </source>
</evidence>
<evidence type="ECO:0000313" key="3">
    <source>
        <dbReference type="Proteomes" id="UP000254400"/>
    </source>
</evidence>
<gene>
    <name evidence="2" type="primary">M1_3104</name>
    <name evidence="2" type="ORF">NCTC10343_02945</name>
</gene>
<feature type="region of interest" description="Disordered" evidence="1">
    <location>
        <begin position="421"/>
        <end position="451"/>
    </location>
</feature>
<dbReference type="Pfam" id="PF04860">
    <property type="entry name" value="Phage_portal"/>
    <property type="match status" value="1"/>
</dbReference>
<dbReference type="EMBL" id="UGSC01000001">
    <property type="protein sequence ID" value="SUA70075.1"/>
    <property type="molecule type" value="Genomic_DNA"/>
</dbReference>
<dbReference type="Proteomes" id="UP000254400">
    <property type="component" value="Unassembled WGS sequence"/>
</dbReference>
<proteinExistence type="predicted"/>
<accession>A0A378XYR8</accession>